<dbReference type="NCBIfam" id="TIGR00229">
    <property type="entry name" value="sensory_box"/>
    <property type="match status" value="2"/>
</dbReference>
<feature type="domain" description="PAS" evidence="10">
    <location>
        <begin position="777"/>
        <end position="850"/>
    </location>
</feature>
<dbReference type="Pfam" id="PF00989">
    <property type="entry name" value="PAS"/>
    <property type="match status" value="1"/>
</dbReference>
<dbReference type="Proteomes" id="UP000616499">
    <property type="component" value="Unassembled WGS sequence"/>
</dbReference>
<evidence type="ECO:0000256" key="2">
    <source>
        <dbReference type="ARBA" id="ARBA00012438"/>
    </source>
</evidence>
<dbReference type="InterPro" id="IPR001789">
    <property type="entry name" value="Sig_transdc_resp-reg_receiver"/>
</dbReference>
<dbReference type="InterPro" id="IPR000014">
    <property type="entry name" value="PAS"/>
</dbReference>
<dbReference type="PROSITE" id="PS50113">
    <property type="entry name" value="PAC"/>
    <property type="match status" value="1"/>
</dbReference>
<dbReference type="Pfam" id="PF13596">
    <property type="entry name" value="PAS_10"/>
    <property type="match status" value="1"/>
</dbReference>
<name>A0ABQ2GVZ0_9PSED</name>
<feature type="domain" description="CheB-type methylesterase" evidence="12">
    <location>
        <begin position="1"/>
        <end position="100"/>
    </location>
</feature>
<dbReference type="SMART" id="SM00388">
    <property type="entry name" value="HisKA"/>
    <property type="match status" value="1"/>
</dbReference>
<evidence type="ECO:0000256" key="1">
    <source>
        <dbReference type="ARBA" id="ARBA00000085"/>
    </source>
</evidence>
<dbReference type="Gene3D" id="3.30.565.10">
    <property type="entry name" value="Histidine kinase-like ATPase, C-terminal domain"/>
    <property type="match status" value="1"/>
</dbReference>
<dbReference type="InterPro" id="IPR022642">
    <property type="entry name" value="CheR_C"/>
</dbReference>
<dbReference type="PROSITE" id="PS50109">
    <property type="entry name" value="HIS_KIN"/>
    <property type="match status" value="1"/>
</dbReference>
<dbReference type="InterPro" id="IPR029063">
    <property type="entry name" value="SAM-dependent_MTases_sf"/>
</dbReference>
<dbReference type="SUPFAM" id="SSF52172">
    <property type="entry name" value="CheY-like"/>
    <property type="match status" value="1"/>
</dbReference>
<dbReference type="InterPro" id="IPR005467">
    <property type="entry name" value="His_kinase_dom"/>
</dbReference>
<feature type="modified residue" description="4-aspartylphosphate" evidence="5">
    <location>
        <position position="1213"/>
    </location>
</feature>
<evidence type="ECO:0000259" key="8">
    <source>
        <dbReference type="PROSITE" id="PS50109"/>
    </source>
</evidence>
<evidence type="ECO:0000256" key="6">
    <source>
        <dbReference type="SAM" id="Coils"/>
    </source>
</evidence>
<dbReference type="PROSITE" id="PS50112">
    <property type="entry name" value="PAS"/>
    <property type="match status" value="1"/>
</dbReference>
<dbReference type="SUPFAM" id="SSF55785">
    <property type="entry name" value="PYP-like sensor domain (PAS domain)"/>
    <property type="match status" value="3"/>
</dbReference>
<dbReference type="InterPro" id="IPR000700">
    <property type="entry name" value="PAS-assoc_C"/>
</dbReference>
<comment type="catalytic activity">
    <reaction evidence="1">
        <text>ATP + protein L-histidine = ADP + protein N-phospho-L-histidine.</text>
        <dbReference type="EC" id="2.7.13.3"/>
    </reaction>
</comment>
<feature type="compositionally biased region" description="Low complexity" evidence="7">
    <location>
        <begin position="414"/>
        <end position="426"/>
    </location>
</feature>
<dbReference type="InterPro" id="IPR003594">
    <property type="entry name" value="HATPase_dom"/>
</dbReference>
<dbReference type="SMART" id="SM00387">
    <property type="entry name" value="HATPase_c"/>
    <property type="match status" value="1"/>
</dbReference>
<dbReference type="SMART" id="SM00448">
    <property type="entry name" value="REC"/>
    <property type="match status" value="1"/>
</dbReference>
<dbReference type="CDD" id="cd00130">
    <property type="entry name" value="PAS"/>
    <property type="match status" value="3"/>
</dbReference>
<keyword evidence="15" id="KW-1185">Reference proteome</keyword>
<feature type="coiled-coil region" evidence="6">
    <location>
        <begin position="576"/>
        <end position="663"/>
    </location>
</feature>
<dbReference type="Gene3D" id="1.10.287.130">
    <property type="match status" value="1"/>
</dbReference>
<dbReference type="SUPFAM" id="SSF47757">
    <property type="entry name" value="Chemotaxis receptor methyltransferase CheR, N-terminal domain"/>
    <property type="match status" value="1"/>
</dbReference>
<dbReference type="EC" id="2.7.13.3" evidence="2"/>
<dbReference type="Pfam" id="PF00512">
    <property type="entry name" value="HisKA"/>
    <property type="match status" value="1"/>
</dbReference>
<dbReference type="SUPFAM" id="SSF47384">
    <property type="entry name" value="Homodimeric domain of signal transducing histidine kinase"/>
    <property type="match status" value="1"/>
</dbReference>
<evidence type="ECO:0000259" key="13">
    <source>
        <dbReference type="PROSITE" id="PS50123"/>
    </source>
</evidence>
<dbReference type="Gene3D" id="3.30.450.20">
    <property type="entry name" value="PAS domain"/>
    <property type="match status" value="3"/>
</dbReference>
<dbReference type="SMART" id="SM00091">
    <property type="entry name" value="PAS"/>
    <property type="match status" value="3"/>
</dbReference>
<evidence type="ECO:0000256" key="4">
    <source>
        <dbReference type="PROSITE-ProRule" id="PRU00050"/>
    </source>
</evidence>
<dbReference type="EMBL" id="BMNW01000005">
    <property type="protein sequence ID" value="GGM14277.1"/>
    <property type="molecule type" value="Genomic_DNA"/>
</dbReference>
<keyword evidence="3" id="KW-0145">Chemotaxis</keyword>
<dbReference type="SMART" id="SM00138">
    <property type="entry name" value="MeTrc"/>
    <property type="match status" value="1"/>
</dbReference>
<protein>
    <recommendedName>
        <fullName evidence="2">histidine kinase</fullName>
        <ecNumber evidence="2">2.7.13.3</ecNumber>
    </recommendedName>
</protein>
<evidence type="ECO:0000313" key="14">
    <source>
        <dbReference type="EMBL" id="GGM14277.1"/>
    </source>
</evidence>
<dbReference type="Pfam" id="PF02518">
    <property type="entry name" value="HATPase_c"/>
    <property type="match status" value="1"/>
</dbReference>
<dbReference type="Gene3D" id="3.40.50.180">
    <property type="entry name" value="Methylesterase CheB, C-terminal domain"/>
    <property type="match status" value="1"/>
</dbReference>
<evidence type="ECO:0000256" key="7">
    <source>
        <dbReference type="SAM" id="MobiDB-lite"/>
    </source>
</evidence>
<feature type="region of interest" description="Disordered" evidence="7">
    <location>
        <begin position="400"/>
        <end position="426"/>
    </location>
</feature>
<dbReference type="SUPFAM" id="SSF55874">
    <property type="entry name" value="ATPase domain of HSP90 chaperone/DNA topoisomerase II/histidine kinase"/>
    <property type="match status" value="1"/>
</dbReference>
<accession>A0ABQ2GVZ0</accession>
<dbReference type="InterPro" id="IPR013767">
    <property type="entry name" value="PAS_fold"/>
</dbReference>
<evidence type="ECO:0000259" key="12">
    <source>
        <dbReference type="PROSITE" id="PS50122"/>
    </source>
</evidence>
<evidence type="ECO:0000259" key="10">
    <source>
        <dbReference type="PROSITE" id="PS50112"/>
    </source>
</evidence>
<sequence length="1282" mass="144080">MNDGYLRLTEPQRTRGDQVAIDLFFRALADVHKTKAIGIVLSGAGSDGSVGLARLKEQGGITLAQSPQDAEYDSMPSNAISTGTVDIVMPVVDMPQKLLELGTNLTHIQIPVSDPRYESAFEIEPEIKQRPNQLALRDILSLLRTRTGHNFKQYKAATVLRRIERRMQVNAIPDMASYATFLHDHLEETPALLKDMLIGVTNFFRDRESFEVLERDIIPEIFEQFAASEGENKEIRVWSAACSTGEEPYSLAMLLTEQAELKNSQAKIQVFATDIDEQALVIGRAGLYPSAIVTDVIPARIRQHFSKEQSHYRVKKELRERILFAAHNLLSDPPFSRLDLITCRNLLIYLDRDVQSEILQTFHFALKPGGYLFLGSSESADMCSNLFAPVDKKNRVYRAKSTSSTLRTRPAVHLSSGSPSLRLPQLPPKQQQQQMIGRGKKISFAEVHQRVLEQYAPPSVIVDHESNIVHMSDRAGRFLRYVGGEPSHNLPTLVQPELRLELRTALFQALQTNKSVEARRVRVTRDDRTYYINMVVRPFRDNEANSDFMLVIFDEVEDVMSMESSTPHTEAKDSVLTQLEAELHRTKEQLQLTIEHSETSTEELKASNEELQAINEELRSATEELETSKEELQSINEELITVNAELKSKIEETGKINDDLQNLITSTDIATVFVDRGMRIKWFTPRATNLFNIIANDAGRSLLDITHRLDYDELAEDASRVFESLHLIEREVRAPTGQWYLARLLPYRTTDDRIEGAVLTFIDITERRHAEEQARASEAHMKLVAQSVTDYAIVTMDEDGLITTWNQGAKLMFGYTEAEVLGQCIDLIFTPEERAKGEHQAELKGAREYGSSIDQRWHQRKDGSRLYCSGVVYPMRDTELRGYAKIVRDTTADYQRACEQEDQLVRSEASSQLKDEFFAVMSHELKHPLNLIQLNVELIARAPSVRASSATLRAAETIQRSVRSQAQIIDDLLDFSRVRTGKLKLNCTPVDIVSLLQEITNVLRPTAVAESIRLEGPNVPEQPWLIEADRTRMEQIAWNILNNAVKFTPEGGLVTIRLSDEGDMIRLDVTDTGQGIEPDFLPKVFDMFGQAEMQNTARAKHGLGIGLALVKQLVEAHRGRIEARSEGVGRGSQFSVWMPKCSEAEASCEDTESVVQQGQLHGLKILLIDDSEDITETMQMLLESEDAEVTTATGSEQGLALATETKFDLILSDIGMPGMDGCQMMGLIRQKGPNQQTPAIALTGYGSRTDIENAKRAGFNEHMSKPISFDTLIQTSLAISKQ</sequence>
<dbReference type="PANTHER" id="PTHR24422">
    <property type="entry name" value="CHEMOTAXIS PROTEIN METHYLTRANSFERASE"/>
    <property type="match status" value="1"/>
</dbReference>
<reference evidence="15" key="1">
    <citation type="journal article" date="2019" name="Int. J. Syst. Evol. Microbiol.">
        <title>The Global Catalogue of Microorganisms (GCM) 10K type strain sequencing project: providing services to taxonomists for standard genome sequencing and annotation.</title>
        <authorList>
            <consortium name="The Broad Institute Genomics Platform"/>
            <consortium name="The Broad Institute Genome Sequencing Center for Infectious Disease"/>
            <person name="Wu L."/>
            <person name="Ma J."/>
        </authorList>
    </citation>
    <scope>NUCLEOTIDE SEQUENCE [LARGE SCALE GENOMIC DNA]</scope>
    <source>
        <strain evidence="15">JCM 13501</strain>
    </source>
</reference>
<feature type="domain" description="Response regulatory" evidence="9">
    <location>
        <begin position="1164"/>
        <end position="1280"/>
    </location>
</feature>
<dbReference type="InterPro" id="IPR011006">
    <property type="entry name" value="CheY-like_superfamily"/>
</dbReference>
<evidence type="ECO:0000259" key="11">
    <source>
        <dbReference type="PROSITE" id="PS50113"/>
    </source>
</evidence>
<dbReference type="InterPro" id="IPR036097">
    <property type="entry name" value="HisK_dim/P_sf"/>
</dbReference>
<evidence type="ECO:0000256" key="5">
    <source>
        <dbReference type="PROSITE-ProRule" id="PRU00169"/>
    </source>
</evidence>
<dbReference type="SUPFAM" id="SSF52738">
    <property type="entry name" value="Methylesterase CheB, C-terminal domain"/>
    <property type="match status" value="1"/>
</dbReference>
<dbReference type="InterPro" id="IPR035909">
    <property type="entry name" value="CheB_C"/>
</dbReference>
<dbReference type="Gene3D" id="3.40.50.150">
    <property type="entry name" value="Vaccinia Virus protein VP39"/>
    <property type="match status" value="1"/>
</dbReference>
<feature type="domain" description="PAC" evidence="11">
    <location>
        <begin position="726"/>
        <end position="776"/>
    </location>
</feature>
<dbReference type="PROSITE" id="PS50122">
    <property type="entry name" value="CHEB"/>
    <property type="match status" value="1"/>
</dbReference>
<dbReference type="Pfam" id="PF03705">
    <property type="entry name" value="CheR_N"/>
    <property type="match status" value="1"/>
</dbReference>
<dbReference type="CDD" id="cd17580">
    <property type="entry name" value="REC_2_DhkD-like"/>
    <property type="match status" value="1"/>
</dbReference>
<evidence type="ECO:0000256" key="3">
    <source>
        <dbReference type="ARBA" id="ARBA00022500"/>
    </source>
</evidence>
<dbReference type="PANTHER" id="PTHR24422:SF27">
    <property type="entry name" value="PROTEIN-GLUTAMATE O-METHYLTRANSFERASE"/>
    <property type="match status" value="1"/>
</dbReference>
<dbReference type="Gene3D" id="3.40.50.2300">
    <property type="match status" value="1"/>
</dbReference>
<dbReference type="PROSITE" id="PS50123">
    <property type="entry name" value="CHER"/>
    <property type="match status" value="1"/>
</dbReference>
<evidence type="ECO:0000313" key="15">
    <source>
        <dbReference type="Proteomes" id="UP000616499"/>
    </source>
</evidence>
<keyword evidence="6" id="KW-0175">Coiled coil</keyword>
<dbReference type="InterPro" id="IPR022641">
    <property type="entry name" value="CheR_N"/>
</dbReference>
<keyword evidence="5" id="KW-0597">Phosphoprotein</keyword>
<dbReference type="InterPro" id="IPR003661">
    <property type="entry name" value="HisK_dim/P_dom"/>
</dbReference>
<dbReference type="CDD" id="cd00082">
    <property type="entry name" value="HisKA"/>
    <property type="match status" value="1"/>
</dbReference>
<dbReference type="InterPro" id="IPR035965">
    <property type="entry name" value="PAS-like_dom_sf"/>
</dbReference>
<comment type="caution">
    <text evidence="14">The sequence shown here is derived from an EMBL/GenBank/DDBJ whole genome shotgun (WGS) entry which is preliminary data.</text>
</comment>
<dbReference type="CDD" id="cd02440">
    <property type="entry name" value="AdoMet_MTases"/>
    <property type="match status" value="1"/>
</dbReference>
<dbReference type="InterPro" id="IPR000673">
    <property type="entry name" value="Sig_transdc_resp-reg_Me-estase"/>
</dbReference>
<feature type="domain" description="CheR-type methyltransferase" evidence="13">
    <location>
        <begin position="136"/>
        <end position="410"/>
    </location>
</feature>
<dbReference type="PROSITE" id="PS50110">
    <property type="entry name" value="RESPONSE_REGULATORY"/>
    <property type="match status" value="1"/>
</dbReference>
<feature type="domain" description="Histidine kinase" evidence="8">
    <location>
        <begin position="920"/>
        <end position="1142"/>
    </location>
</feature>
<dbReference type="Pfam" id="PF00072">
    <property type="entry name" value="Response_reg"/>
    <property type="match status" value="1"/>
</dbReference>
<organism evidence="14 15">
    <name type="scientific">Pseudomonas asuensis</name>
    <dbReference type="NCBI Taxonomy" id="1825787"/>
    <lineage>
        <taxon>Bacteria</taxon>
        <taxon>Pseudomonadati</taxon>
        <taxon>Pseudomonadota</taxon>
        <taxon>Gammaproteobacteria</taxon>
        <taxon>Pseudomonadales</taxon>
        <taxon>Pseudomonadaceae</taxon>
        <taxon>Pseudomonas</taxon>
    </lineage>
</organism>
<comment type="caution">
    <text evidence="4">Lacks conserved residue(s) required for the propagation of feature annotation.</text>
</comment>
<dbReference type="Pfam" id="PF01739">
    <property type="entry name" value="CheR"/>
    <property type="match status" value="1"/>
</dbReference>
<proteinExistence type="predicted"/>
<dbReference type="InterPro" id="IPR050903">
    <property type="entry name" value="Bact_Chemotaxis_MeTrfase"/>
</dbReference>
<dbReference type="InterPro" id="IPR000780">
    <property type="entry name" value="CheR_MeTrfase"/>
</dbReference>
<dbReference type="Pfam" id="PF01339">
    <property type="entry name" value="CheB_methylest"/>
    <property type="match status" value="1"/>
</dbReference>
<dbReference type="PRINTS" id="PR00996">
    <property type="entry name" value="CHERMTFRASE"/>
</dbReference>
<dbReference type="Pfam" id="PF13426">
    <property type="entry name" value="PAS_9"/>
    <property type="match status" value="1"/>
</dbReference>
<evidence type="ECO:0000259" key="9">
    <source>
        <dbReference type="PROSITE" id="PS50110"/>
    </source>
</evidence>
<dbReference type="SUPFAM" id="SSF53335">
    <property type="entry name" value="S-adenosyl-L-methionine-dependent methyltransferases"/>
    <property type="match status" value="1"/>
</dbReference>
<dbReference type="InterPro" id="IPR036890">
    <property type="entry name" value="HATPase_C_sf"/>
</dbReference>
<gene>
    <name evidence="14" type="ORF">GCM10009425_26700</name>
</gene>